<protein>
    <submittedName>
        <fullName evidence="2">Chromosome partitioning protein ParB</fullName>
    </submittedName>
</protein>
<proteinExistence type="predicted"/>
<dbReference type="Proteomes" id="UP001144205">
    <property type="component" value="Unassembled WGS sequence"/>
</dbReference>
<name>A0ABQ5LQ93_9RHOB</name>
<reference evidence="2" key="1">
    <citation type="journal article" date="2023" name="Int. J. Syst. Evol. Microbiol.">
        <title>Sinisalibacter aestuarii sp. nov., isolated from estuarine sediment of the Arakawa River.</title>
        <authorList>
            <person name="Arafat S.T."/>
            <person name="Hirano S."/>
            <person name="Sato A."/>
            <person name="Takeuchi K."/>
            <person name="Yasuda T."/>
            <person name="Terahara T."/>
            <person name="Hamada M."/>
            <person name="Kobayashi T."/>
        </authorList>
    </citation>
    <scope>NUCLEOTIDE SEQUENCE</scope>
    <source>
        <strain evidence="2">B-399</strain>
    </source>
</reference>
<dbReference type="InterPro" id="IPR003115">
    <property type="entry name" value="ParB_N"/>
</dbReference>
<gene>
    <name evidence="2" type="ORF">STA1M1_06770</name>
</gene>
<dbReference type="Gene3D" id="3.90.1530.30">
    <property type="match status" value="1"/>
</dbReference>
<dbReference type="EMBL" id="BROH01000001">
    <property type="protein sequence ID" value="GKY86808.1"/>
    <property type="molecule type" value="Genomic_DNA"/>
</dbReference>
<organism evidence="2 3">
    <name type="scientific">Sinisalibacter aestuarii</name>
    <dbReference type="NCBI Taxonomy" id="2949426"/>
    <lineage>
        <taxon>Bacteria</taxon>
        <taxon>Pseudomonadati</taxon>
        <taxon>Pseudomonadota</taxon>
        <taxon>Alphaproteobacteria</taxon>
        <taxon>Rhodobacterales</taxon>
        <taxon>Roseobacteraceae</taxon>
        <taxon>Sinisalibacter</taxon>
    </lineage>
</organism>
<evidence type="ECO:0000259" key="1">
    <source>
        <dbReference type="SMART" id="SM00470"/>
    </source>
</evidence>
<dbReference type="PANTHER" id="PTHR33375:SF1">
    <property type="entry name" value="CHROMOSOME-PARTITIONING PROTEIN PARB-RELATED"/>
    <property type="match status" value="1"/>
</dbReference>
<dbReference type="PANTHER" id="PTHR33375">
    <property type="entry name" value="CHROMOSOME-PARTITIONING PROTEIN PARB-RELATED"/>
    <property type="match status" value="1"/>
</dbReference>
<sequence length="271" mass="30543">MTDIQLIPTASIDEAALPRDRSALDTRALEELRASIAANGLRLPIEVFPTETGYGLLSGYRRLMAMRALEEMYGERFATIAAFIRPAEDIAAAFVRVVEENDIRENLSPWERGRTLVVARDAGYETLDAALAALYPHADRRKQGRLRMLAEVVEALEDDIDLPETWSENRLLRIGQALRLGWDELILAALATASPGEEWAAIEPLITECESLPPDQRKTPGRPRRLVHIPWGLTIRRERTRHGFVLHISGRRATDSLVADMLEEIERWFAA</sequence>
<evidence type="ECO:0000313" key="2">
    <source>
        <dbReference type="EMBL" id="GKY86808.1"/>
    </source>
</evidence>
<evidence type="ECO:0000313" key="3">
    <source>
        <dbReference type="Proteomes" id="UP001144205"/>
    </source>
</evidence>
<feature type="domain" description="ParB-like N-terminal" evidence="1">
    <location>
        <begin position="5"/>
        <end position="102"/>
    </location>
</feature>
<comment type="caution">
    <text evidence="2">The sequence shown here is derived from an EMBL/GenBank/DDBJ whole genome shotgun (WGS) entry which is preliminary data.</text>
</comment>
<dbReference type="InterPro" id="IPR036086">
    <property type="entry name" value="ParB/Sulfiredoxin_sf"/>
</dbReference>
<dbReference type="Pfam" id="PF02195">
    <property type="entry name" value="ParB_N"/>
    <property type="match status" value="1"/>
</dbReference>
<dbReference type="SUPFAM" id="SSF110849">
    <property type="entry name" value="ParB/Sulfiredoxin"/>
    <property type="match status" value="1"/>
</dbReference>
<keyword evidence="3" id="KW-1185">Reference proteome</keyword>
<dbReference type="SMART" id="SM00470">
    <property type="entry name" value="ParB"/>
    <property type="match status" value="1"/>
</dbReference>
<dbReference type="InterPro" id="IPR050336">
    <property type="entry name" value="Chromosome_partition/occlusion"/>
</dbReference>
<dbReference type="RefSeq" id="WP_281840762.1">
    <property type="nucleotide sequence ID" value="NZ_BROH01000001.1"/>
</dbReference>
<accession>A0ABQ5LQ93</accession>